<reference evidence="5 6" key="1">
    <citation type="submission" date="2019-06" db="EMBL/GenBank/DDBJ databases">
        <title>Whole genome shotgun sequence of Cellulosimicrobium cellulans NBRC 15516.</title>
        <authorList>
            <person name="Hosoyama A."/>
            <person name="Uohara A."/>
            <person name="Ohji S."/>
            <person name="Ichikawa N."/>
        </authorList>
    </citation>
    <scope>NUCLEOTIDE SEQUENCE [LARGE SCALE GENOMIC DNA]</scope>
    <source>
        <strain evidence="5 6">NBRC 15516</strain>
    </source>
</reference>
<dbReference type="RefSeq" id="WP_170227317.1">
    <property type="nucleotide sequence ID" value="NZ_BJNZ01000018.1"/>
</dbReference>
<dbReference type="GO" id="GO:0000287">
    <property type="term" value="F:magnesium ion binding"/>
    <property type="evidence" value="ECO:0007669"/>
    <property type="project" value="UniProtKB-ARBA"/>
</dbReference>
<dbReference type="InterPro" id="IPR005474">
    <property type="entry name" value="Transketolase_N"/>
</dbReference>
<comment type="caution">
    <text evidence="5">The sequence shown here is derived from an EMBL/GenBank/DDBJ whole genome shotgun (WGS) entry which is preliminary data.</text>
</comment>
<feature type="domain" description="Transketolase N-terminal" evidence="4">
    <location>
        <begin position="29"/>
        <end position="254"/>
    </location>
</feature>
<sequence length="260" mass="27933">MPDGSARQTSISLGARRTVLSYAHERPVHLGSSLSVLDILDALLRRVEARTAAAGALRSPVVLSKGHAVWALYALLAERGHGRYRDPVGLPGHPTDGFPGVDVATGALGHGLSIGAGLAEGYRLDRVERSVYVVLGDGELNEGSVWEAVMFAAHRHLDRLVVVVDVNGLQQEGPTDDVLCLTPLAPKWQSFGWSVIEVDGHDPVALGAALDQAEREPVPSVVLARTVKGRGVTFMENSLRWHVGRLDDDQLAEALRELED</sequence>
<protein>
    <submittedName>
        <fullName evidence="5">Transketolase</fullName>
    </submittedName>
</protein>
<dbReference type="PANTHER" id="PTHR47514:SF1">
    <property type="entry name" value="TRANSKETOLASE N-TERMINAL SECTION-RELATED"/>
    <property type="match status" value="1"/>
</dbReference>
<accession>A0A4Y4E5F6</accession>
<comment type="similarity">
    <text evidence="2">Belongs to the transketolase family.</text>
</comment>
<proteinExistence type="inferred from homology"/>
<dbReference type="AlphaFoldDB" id="A0A4Y4E5F6"/>
<evidence type="ECO:0000259" key="4">
    <source>
        <dbReference type="Pfam" id="PF00456"/>
    </source>
</evidence>
<evidence type="ECO:0000256" key="2">
    <source>
        <dbReference type="ARBA" id="ARBA00007131"/>
    </source>
</evidence>
<comment type="cofactor">
    <cofactor evidence="1">
        <name>thiamine diphosphate</name>
        <dbReference type="ChEBI" id="CHEBI:58937"/>
    </cofactor>
</comment>
<dbReference type="Gene3D" id="3.40.50.970">
    <property type="match status" value="1"/>
</dbReference>
<dbReference type="SUPFAM" id="SSF52518">
    <property type="entry name" value="Thiamin diphosphate-binding fold (THDP-binding)"/>
    <property type="match status" value="1"/>
</dbReference>
<name>A0A4Y4E5F6_CELCE</name>
<evidence type="ECO:0000313" key="6">
    <source>
        <dbReference type="Proteomes" id="UP000316659"/>
    </source>
</evidence>
<dbReference type="InterPro" id="IPR029061">
    <property type="entry name" value="THDP-binding"/>
</dbReference>
<keyword evidence="3" id="KW-0786">Thiamine pyrophosphate</keyword>
<evidence type="ECO:0000256" key="1">
    <source>
        <dbReference type="ARBA" id="ARBA00001964"/>
    </source>
</evidence>
<gene>
    <name evidence="5" type="ORF">CCE02nite_27490</name>
</gene>
<evidence type="ECO:0000256" key="3">
    <source>
        <dbReference type="ARBA" id="ARBA00023052"/>
    </source>
</evidence>
<dbReference type="EMBL" id="BJNZ01000018">
    <property type="protein sequence ID" value="GED10750.1"/>
    <property type="molecule type" value="Genomic_DNA"/>
</dbReference>
<organism evidence="5 6">
    <name type="scientific">Cellulosimicrobium cellulans</name>
    <name type="common">Arthrobacter luteus</name>
    <dbReference type="NCBI Taxonomy" id="1710"/>
    <lineage>
        <taxon>Bacteria</taxon>
        <taxon>Bacillati</taxon>
        <taxon>Actinomycetota</taxon>
        <taxon>Actinomycetes</taxon>
        <taxon>Micrococcales</taxon>
        <taxon>Promicromonosporaceae</taxon>
        <taxon>Cellulosimicrobium</taxon>
    </lineage>
</organism>
<evidence type="ECO:0000313" key="5">
    <source>
        <dbReference type="EMBL" id="GED10750.1"/>
    </source>
</evidence>
<dbReference type="Proteomes" id="UP000316659">
    <property type="component" value="Unassembled WGS sequence"/>
</dbReference>
<dbReference type="PANTHER" id="PTHR47514">
    <property type="entry name" value="TRANSKETOLASE N-TERMINAL SECTION-RELATED"/>
    <property type="match status" value="1"/>
</dbReference>
<dbReference type="Pfam" id="PF00456">
    <property type="entry name" value="Transketolase_N"/>
    <property type="match status" value="1"/>
</dbReference>